<keyword evidence="4" id="KW-0238">DNA-binding</keyword>
<dbReference type="PANTHER" id="PTHR48111:SF1">
    <property type="entry name" value="TWO-COMPONENT RESPONSE REGULATOR ORR33"/>
    <property type="match status" value="1"/>
</dbReference>
<dbReference type="InterPro" id="IPR039420">
    <property type="entry name" value="WalR-like"/>
</dbReference>
<evidence type="ECO:0000256" key="2">
    <source>
        <dbReference type="ARBA" id="ARBA00023012"/>
    </source>
</evidence>
<organism evidence="9 10">
    <name type="scientific">Comamonas squillarum</name>
    <dbReference type="NCBI Taxonomy" id="2977320"/>
    <lineage>
        <taxon>Bacteria</taxon>
        <taxon>Pseudomonadati</taxon>
        <taxon>Pseudomonadota</taxon>
        <taxon>Betaproteobacteria</taxon>
        <taxon>Burkholderiales</taxon>
        <taxon>Comamonadaceae</taxon>
        <taxon>Comamonas</taxon>
    </lineage>
</organism>
<dbReference type="InterPro" id="IPR018062">
    <property type="entry name" value="HTH_AraC-typ_CS"/>
</dbReference>
<evidence type="ECO:0000256" key="6">
    <source>
        <dbReference type="PROSITE-ProRule" id="PRU00169"/>
    </source>
</evidence>
<evidence type="ECO:0000256" key="3">
    <source>
        <dbReference type="ARBA" id="ARBA00023015"/>
    </source>
</evidence>
<accession>A0ABY6A646</accession>
<evidence type="ECO:0000259" key="7">
    <source>
        <dbReference type="PROSITE" id="PS01124"/>
    </source>
</evidence>
<dbReference type="SUPFAM" id="SSF52172">
    <property type="entry name" value="CheY-like"/>
    <property type="match status" value="1"/>
</dbReference>
<evidence type="ECO:0000259" key="8">
    <source>
        <dbReference type="PROSITE" id="PS50110"/>
    </source>
</evidence>
<dbReference type="EMBL" id="CP104377">
    <property type="protein sequence ID" value="UXC19921.1"/>
    <property type="molecule type" value="Genomic_DNA"/>
</dbReference>
<keyword evidence="2" id="KW-0902">Two-component regulatory system</keyword>
<dbReference type="PANTHER" id="PTHR48111">
    <property type="entry name" value="REGULATOR OF RPOS"/>
    <property type="match status" value="1"/>
</dbReference>
<proteinExistence type="predicted"/>
<feature type="modified residue" description="4-aspartylphosphate" evidence="6">
    <location>
        <position position="111"/>
    </location>
</feature>
<dbReference type="PROSITE" id="PS50110">
    <property type="entry name" value="RESPONSE_REGULATORY"/>
    <property type="match status" value="1"/>
</dbReference>
<feature type="domain" description="Response regulatory" evidence="8">
    <location>
        <begin position="62"/>
        <end position="178"/>
    </location>
</feature>
<reference evidence="9" key="1">
    <citation type="submission" date="2022-09" db="EMBL/GenBank/DDBJ databases">
        <title>Bacterial diversity in gut of crayfish and pufferfish.</title>
        <authorList>
            <person name="Huang Y."/>
        </authorList>
    </citation>
    <scope>NUCLEOTIDE SEQUENCE</scope>
    <source>
        <strain evidence="9">PR12</strain>
    </source>
</reference>
<dbReference type="InterPro" id="IPR018060">
    <property type="entry name" value="HTH_AraC"/>
</dbReference>
<dbReference type="Gene3D" id="3.40.50.2300">
    <property type="match status" value="1"/>
</dbReference>
<keyword evidence="10" id="KW-1185">Reference proteome</keyword>
<sequence>MLAAHPCCHWRRCALLAGLATPGRFQDPRAFASAEKSTETWRPIWKGICAQYMINSEIKVPHVMIVDRDLQQLRLLVTALRSRSYTVSVIENESQVYTRILLKPPDLVLMDVRLPDRSNIKVARLLQENASTRYIPILFISALSDKEDRLLGLRAGAVDYILKPYYVDEVLERVRIHIALARKRTGLEQHTADAVRAWHIPSGILSANMSIKQVATEFIIHHLSDSTLKGGNVAASLGLSTHRLNMVFEATVGMTVFEYIRKERMSRAAMMLETGSLGVADIATEVGYANSGNFSTEFKKFWKRSPKQYRMAFQAQGAPVPSQPSEDKPE</sequence>
<dbReference type="Pfam" id="PF12833">
    <property type="entry name" value="HTH_18"/>
    <property type="match status" value="1"/>
</dbReference>
<evidence type="ECO:0000313" key="9">
    <source>
        <dbReference type="EMBL" id="UXC19921.1"/>
    </source>
</evidence>
<dbReference type="SUPFAM" id="SSF46689">
    <property type="entry name" value="Homeodomain-like"/>
    <property type="match status" value="1"/>
</dbReference>
<dbReference type="Gene3D" id="1.10.10.60">
    <property type="entry name" value="Homeodomain-like"/>
    <property type="match status" value="1"/>
</dbReference>
<gene>
    <name evidence="9" type="ORF">N4T19_07410</name>
</gene>
<evidence type="ECO:0000256" key="4">
    <source>
        <dbReference type="ARBA" id="ARBA00023125"/>
    </source>
</evidence>
<dbReference type="PROSITE" id="PS01124">
    <property type="entry name" value="HTH_ARAC_FAMILY_2"/>
    <property type="match status" value="1"/>
</dbReference>
<evidence type="ECO:0000256" key="5">
    <source>
        <dbReference type="ARBA" id="ARBA00023163"/>
    </source>
</evidence>
<dbReference type="PROSITE" id="PS00041">
    <property type="entry name" value="HTH_ARAC_FAMILY_1"/>
    <property type="match status" value="1"/>
</dbReference>
<keyword evidence="1 6" id="KW-0597">Phosphoprotein</keyword>
<keyword evidence="3" id="KW-0805">Transcription regulation</keyword>
<name>A0ABY6A646_9BURK</name>
<dbReference type="InterPro" id="IPR011006">
    <property type="entry name" value="CheY-like_superfamily"/>
</dbReference>
<dbReference type="PRINTS" id="PR00032">
    <property type="entry name" value="HTHARAC"/>
</dbReference>
<feature type="domain" description="HTH araC/xylS-type" evidence="7">
    <location>
        <begin position="213"/>
        <end position="312"/>
    </location>
</feature>
<dbReference type="InterPro" id="IPR009057">
    <property type="entry name" value="Homeodomain-like_sf"/>
</dbReference>
<dbReference type="Pfam" id="PF00072">
    <property type="entry name" value="Response_reg"/>
    <property type="match status" value="1"/>
</dbReference>
<protein>
    <submittedName>
        <fullName evidence="9">Helix-turn-helix domain-containing protein</fullName>
    </submittedName>
</protein>
<dbReference type="InterPro" id="IPR001789">
    <property type="entry name" value="Sig_transdc_resp-reg_receiver"/>
</dbReference>
<evidence type="ECO:0000256" key="1">
    <source>
        <dbReference type="ARBA" id="ARBA00022553"/>
    </source>
</evidence>
<dbReference type="RefSeq" id="WP_182342315.1">
    <property type="nucleotide sequence ID" value="NZ_CP104377.1"/>
</dbReference>
<dbReference type="SMART" id="SM00448">
    <property type="entry name" value="REC"/>
    <property type="match status" value="1"/>
</dbReference>
<dbReference type="InterPro" id="IPR020449">
    <property type="entry name" value="Tscrpt_reg_AraC-type_HTH"/>
</dbReference>
<dbReference type="SMART" id="SM00342">
    <property type="entry name" value="HTH_ARAC"/>
    <property type="match status" value="1"/>
</dbReference>
<dbReference type="Proteomes" id="UP001058290">
    <property type="component" value="Chromosome"/>
</dbReference>
<evidence type="ECO:0000313" key="10">
    <source>
        <dbReference type="Proteomes" id="UP001058290"/>
    </source>
</evidence>
<keyword evidence="5" id="KW-0804">Transcription</keyword>